<accession>A0ABU2JCR4</accession>
<name>A0ABU2JCR4_9ACTN</name>
<dbReference type="RefSeq" id="WP_311423210.1">
    <property type="nucleotide sequence ID" value="NZ_JAVREH010000013.1"/>
</dbReference>
<gene>
    <name evidence="1" type="ORF">RM423_11685</name>
</gene>
<proteinExistence type="predicted"/>
<dbReference type="Proteomes" id="UP001183176">
    <property type="component" value="Unassembled WGS sequence"/>
</dbReference>
<evidence type="ECO:0000313" key="1">
    <source>
        <dbReference type="EMBL" id="MDT0262058.1"/>
    </source>
</evidence>
<dbReference type="EMBL" id="JAVREH010000013">
    <property type="protein sequence ID" value="MDT0262058.1"/>
    <property type="molecule type" value="Genomic_DNA"/>
</dbReference>
<comment type="caution">
    <text evidence="1">The sequence shown here is derived from an EMBL/GenBank/DDBJ whole genome shotgun (WGS) entry which is preliminary data.</text>
</comment>
<keyword evidence="2" id="KW-1185">Reference proteome</keyword>
<sequence length="123" mass="12869">MPEDNTHAGQGSVVLDIGGDIGALIVSAPAQLEGVEIEIRPTSSDHSTGTHVHTHHASGHEHHLLHVAVLGRPANGRILHTAVFAELTAGSYELYQRDGGAVALIVSVRGGEVTHASWPSQEP</sequence>
<protein>
    <submittedName>
        <fullName evidence="1">Uncharacterized protein</fullName>
    </submittedName>
</protein>
<evidence type="ECO:0000313" key="2">
    <source>
        <dbReference type="Proteomes" id="UP001183176"/>
    </source>
</evidence>
<organism evidence="1 2">
    <name type="scientific">Jatrophihabitans lederbergiae</name>
    <dbReference type="NCBI Taxonomy" id="3075547"/>
    <lineage>
        <taxon>Bacteria</taxon>
        <taxon>Bacillati</taxon>
        <taxon>Actinomycetota</taxon>
        <taxon>Actinomycetes</taxon>
        <taxon>Jatrophihabitantales</taxon>
        <taxon>Jatrophihabitantaceae</taxon>
        <taxon>Jatrophihabitans</taxon>
    </lineage>
</organism>
<reference evidence="2" key="1">
    <citation type="submission" date="2023-07" db="EMBL/GenBank/DDBJ databases">
        <title>30 novel species of actinomycetes from the DSMZ collection.</title>
        <authorList>
            <person name="Nouioui I."/>
        </authorList>
    </citation>
    <scope>NUCLEOTIDE SEQUENCE [LARGE SCALE GENOMIC DNA]</scope>
    <source>
        <strain evidence="2">DSM 44399</strain>
    </source>
</reference>